<evidence type="ECO:0000313" key="8">
    <source>
        <dbReference type="Proteomes" id="UP000245207"/>
    </source>
</evidence>
<dbReference type="OrthoDB" id="1861185at2759"/>
<keyword evidence="8" id="KW-1185">Reference proteome</keyword>
<dbReference type="InterPro" id="IPR052093">
    <property type="entry name" value="HR_Repair_Mediator"/>
</dbReference>
<dbReference type="GO" id="GO:0000707">
    <property type="term" value="P:meiotic DNA recombinase assembly"/>
    <property type="evidence" value="ECO:0007669"/>
    <property type="project" value="TreeGrafter"/>
</dbReference>
<dbReference type="GO" id="GO:0007131">
    <property type="term" value="P:reciprocal meiotic recombination"/>
    <property type="evidence" value="ECO:0007669"/>
    <property type="project" value="TreeGrafter"/>
</dbReference>
<keyword evidence="5" id="KW-0234">DNA repair</keyword>
<evidence type="ECO:0000256" key="3">
    <source>
        <dbReference type="ARBA" id="ARBA00022763"/>
    </source>
</evidence>
<sequence>MGAMQVQSWKALVNTTRNTVTCTEGVSACEVGKQPKDFLENIFFFRLCIYTEQIALVDFLEREPLFPFDKQILILNQVTTKYSDGSFHLVPALGNTWSHASTIGSFCIRMEMNAMHTFTSHLLSDQHLHHILRQLKKSGNWLQAPKIKNTFDTSDPAYNSQQPFFCYFVPIHVNILNTGNLCSTPIFVWREPAFLLDLFLDPMILPNPNTTSKNYPPSLLQQFQALLLKVLVK</sequence>
<dbReference type="GO" id="GO:0005657">
    <property type="term" value="C:replication fork"/>
    <property type="evidence" value="ECO:0007669"/>
    <property type="project" value="TreeGrafter"/>
</dbReference>
<protein>
    <submittedName>
        <fullName evidence="7">DNA repair protein RAD51</fullName>
    </submittedName>
</protein>
<keyword evidence="3" id="KW-0227">DNA damage</keyword>
<dbReference type="STRING" id="35608.A0A2U1PR29"/>
<dbReference type="PANTHER" id="PTHR46239">
    <property type="entry name" value="DNA REPAIR PROTEIN RAD51 HOMOLOG 3 RAD51C"/>
    <property type="match status" value="1"/>
</dbReference>
<evidence type="ECO:0000256" key="4">
    <source>
        <dbReference type="ARBA" id="ARBA00022840"/>
    </source>
</evidence>
<dbReference type="Proteomes" id="UP000245207">
    <property type="component" value="Unassembled WGS sequence"/>
</dbReference>
<dbReference type="GO" id="GO:0033065">
    <property type="term" value="C:Rad51C-XRCC3 complex"/>
    <property type="evidence" value="ECO:0007669"/>
    <property type="project" value="TreeGrafter"/>
</dbReference>
<dbReference type="PANTHER" id="PTHR46239:SF1">
    <property type="entry name" value="DNA REPAIR PROTEIN RAD51 HOMOLOG 3"/>
    <property type="match status" value="1"/>
</dbReference>
<reference evidence="7 8" key="1">
    <citation type="journal article" date="2018" name="Mol. Plant">
        <title>The genome of Artemisia annua provides insight into the evolution of Asteraceae family and artemisinin biosynthesis.</title>
        <authorList>
            <person name="Shen Q."/>
            <person name="Zhang L."/>
            <person name="Liao Z."/>
            <person name="Wang S."/>
            <person name="Yan T."/>
            <person name="Shi P."/>
            <person name="Liu M."/>
            <person name="Fu X."/>
            <person name="Pan Q."/>
            <person name="Wang Y."/>
            <person name="Lv Z."/>
            <person name="Lu X."/>
            <person name="Zhang F."/>
            <person name="Jiang W."/>
            <person name="Ma Y."/>
            <person name="Chen M."/>
            <person name="Hao X."/>
            <person name="Li L."/>
            <person name="Tang Y."/>
            <person name="Lv G."/>
            <person name="Zhou Y."/>
            <person name="Sun X."/>
            <person name="Brodelius P.E."/>
            <person name="Rose J.K.C."/>
            <person name="Tang K."/>
        </authorList>
    </citation>
    <scope>NUCLEOTIDE SEQUENCE [LARGE SCALE GENOMIC DNA]</scope>
    <source>
        <strain evidence="8">cv. Huhao1</strain>
        <tissue evidence="7">Leaf</tissue>
    </source>
</reference>
<organism evidence="7 8">
    <name type="scientific">Artemisia annua</name>
    <name type="common">Sweet wormwood</name>
    <dbReference type="NCBI Taxonomy" id="35608"/>
    <lineage>
        <taxon>Eukaryota</taxon>
        <taxon>Viridiplantae</taxon>
        <taxon>Streptophyta</taxon>
        <taxon>Embryophyta</taxon>
        <taxon>Tracheophyta</taxon>
        <taxon>Spermatophyta</taxon>
        <taxon>Magnoliopsida</taxon>
        <taxon>eudicotyledons</taxon>
        <taxon>Gunneridae</taxon>
        <taxon>Pentapetalae</taxon>
        <taxon>asterids</taxon>
        <taxon>campanulids</taxon>
        <taxon>Asterales</taxon>
        <taxon>Asteraceae</taxon>
        <taxon>Asteroideae</taxon>
        <taxon>Anthemideae</taxon>
        <taxon>Artemisiinae</taxon>
        <taxon>Artemisia</taxon>
    </lineage>
</organism>
<dbReference type="GO" id="GO:0000400">
    <property type="term" value="F:four-way junction DNA binding"/>
    <property type="evidence" value="ECO:0007669"/>
    <property type="project" value="TreeGrafter"/>
</dbReference>
<keyword evidence="2" id="KW-0547">Nucleotide-binding</keyword>
<evidence type="ECO:0000256" key="5">
    <source>
        <dbReference type="ARBA" id="ARBA00023204"/>
    </source>
</evidence>
<proteinExistence type="predicted"/>
<evidence type="ECO:0000256" key="1">
    <source>
        <dbReference type="ARBA" id="ARBA00004123"/>
    </source>
</evidence>
<gene>
    <name evidence="7" type="ORF">CTI12_AA121260</name>
</gene>
<accession>A0A2U1PR29</accession>
<dbReference type="GO" id="GO:0008821">
    <property type="term" value="F:crossover junction DNA endonuclease activity"/>
    <property type="evidence" value="ECO:0007669"/>
    <property type="project" value="TreeGrafter"/>
</dbReference>
<evidence type="ECO:0000313" key="7">
    <source>
        <dbReference type="EMBL" id="PWA88219.1"/>
    </source>
</evidence>
<comment type="caution">
    <text evidence="7">The sequence shown here is derived from an EMBL/GenBank/DDBJ whole genome shotgun (WGS) entry which is preliminary data.</text>
</comment>
<dbReference type="GO" id="GO:0005524">
    <property type="term" value="F:ATP binding"/>
    <property type="evidence" value="ECO:0007669"/>
    <property type="project" value="UniProtKB-KW"/>
</dbReference>
<evidence type="ECO:0000256" key="6">
    <source>
        <dbReference type="ARBA" id="ARBA00023242"/>
    </source>
</evidence>
<dbReference type="EMBL" id="PKPP01000834">
    <property type="protein sequence ID" value="PWA88219.1"/>
    <property type="molecule type" value="Genomic_DNA"/>
</dbReference>
<name>A0A2U1PR29_ARTAN</name>
<dbReference type="GO" id="GO:0033063">
    <property type="term" value="C:Rad51B-Rad51C-Rad51D-XRCC2 complex"/>
    <property type="evidence" value="ECO:0007669"/>
    <property type="project" value="TreeGrafter"/>
</dbReference>
<evidence type="ECO:0000256" key="2">
    <source>
        <dbReference type="ARBA" id="ARBA00022741"/>
    </source>
</evidence>
<keyword evidence="6" id="KW-0539">Nucleus</keyword>
<keyword evidence="4" id="KW-0067">ATP-binding</keyword>
<comment type="subcellular location">
    <subcellularLocation>
        <location evidence="1">Nucleus</location>
    </subcellularLocation>
</comment>
<dbReference type="AlphaFoldDB" id="A0A2U1PR29"/>